<dbReference type="GO" id="GO:0005524">
    <property type="term" value="F:ATP binding"/>
    <property type="evidence" value="ECO:0007669"/>
    <property type="project" value="UniProtKB-KW"/>
</dbReference>
<feature type="binding site" evidence="4">
    <location>
        <position position="60"/>
    </location>
    <ligand>
        <name>substrate</name>
    </ligand>
</feature>
<proteinExistence type="inferred from homology"/>
<evidence type="ECO:0000313" key="6">
    <source>
        <dbReference type="EMBL" id="TAA74815.1"/>
    </source>
</evidence>
<dbReference type="SUPFAM" id="SSF100950">
    <property type="entry name" value="NagB/RpiA/CoA transferase-like"/>
    <property type="match status" value="1"/>
</dbReference>
<comment type="caution">
    <text evidence="6">The sequence shown here is derived from an EMBL/GenBank/DDBJ whole genome shotgun (WGS) entry which is preliminary data.</text>
</comment>
<evidence type="ECO:0000256" key="4">
    <source>
        <dbReference type="PIRSR" id="PIRSR006806-1"/>
    </source>
</evidence>
<dbReference type="PANTHER" id="PTHR23407">
    <property type="entry name" value="ATPASE INHIBITOR/5-FORMYLTETRAHYDROFOLATE CYCLO-LIGASE"/>
    <property type="match status" value="1"/>
</dbReference>
<reference evidence="6" key="1">
    <citation type="submission" date="2017-07" db="EMBL/GenBank/DDBJ databases">
        <title>The cable genome - Insights into the physiology and evolution of filamentous bacteria capable of sulfide oxidation via long distance electron transfer.</title>
        <authorList>
            <person name="Thorup C."/>
            <person name="Bjerg J.T."/>
            <person name="Schreiber L."/>
            <person name="Nielsen L.P."/>
            <person name="Kjeldsen K.U."/>
            <person name="Boesen T."/>
            <person name="Boggild A."/>
            <person name="Meysman F."/>
            <person name="Geelhoed J."/>
            <person name="Schramm A."/>
        </authorList>
    </citation>
    <scope>NUCLEOTIDE SEQUENCE [LARGE SCALE GENOMIC DNA]</scope>
    <source>
        <strain evidence="6">GS</strain>
    </source>
</reference>
<dbReference type="AlphaFoldDB" id="A0A521G1D0"/>
<dbReference type="Gene3D" id="3.40.50.10420">
    <property type="entry name" value="NagB/RpiA/CoA transferase-like"/>
    <property type="match status" value="1"/>
</dbReference>
<keyword evidence="6" id="KW-0436">Ligase</keyword>
<comment type="similarity">
    <text evidence="1 5">Belongs to the 5-formyltetrahydrofolate cyclo-ligase family.</text>
</comment>
<sequence length="203" mass="22850">MPNMNASARTVLRQAKLAARDQLDPASRCEKSRRILVQLTEHRLLTAAQHLFMYVHFRSEVETLPLIEHFLAVGKTISVPLTLRKESRLLAVGITDPVSQLKPGCFGILEPTQEQKTQAVLDPATIDIALVPGSVFDRYGGRLGYGGGFYDRFLAQNAPQAYKIGLAYELQLVEEVPTEAHDQRMDMIITEEQLYDCRRIRNA</sequence>
<gene>
    <name evidence="6" type="ORF">CDV28_11751</name>
</gene>
<dbReference type="GO" id="GO:0030272">
    <property type="term" value="F:5-formyltetrahydrofolate cyclo-ligase activity"/>
    <property type="evidence" value="ECO:0007669"/>
    <property type="project" value="UniProtKB-EC"/>
</dbReference>
<comment type="catalytic activity">
    <reaction evidence="5">
        <text>(6S)-5-formyl-5,6,7,8-tetrahydrofolate + ATP = (6R)-5,10-methenyltetrahydrofolate + ADP + phosphate</text>
        <dbReference type="Rhea" id="RHEA:10488"/>
        <dbReference type="ChEBI" id="CHEBI:30616"/>
        <dbReference type="ChEBI" id="CHEBI:43474"/>
        <dbReference type="ChEBI" id="CHEBI:57455"/>
        <dbReference type="ChEBI" id="CHEBI:57457"/>
        <dbReference type="ChEBI" id="CHEBI:456216"/>
        <dbReference type="EC" id="6.3.3.2"/>
    </reaction>
</comment>
<keyword evidence="7" id="KW-1185">Reference proteome</keyword>
<keyword evidence="3 4" id="KW-0067">ATP-binding</keyword>
<dbReference type="GO" id="GO:0035999">
    <property type="term" value="P:tetrahydrofolate interconversion"/>
    <property type="evidence" value="ECO:0007669"/>
    <property type="project" value="TreeGrafter"/>
</dbReference>
<keyword evidence="5" id="KW-0460">Magnesium</keyword>
<dbReference type="Pfam" id="PF01812">
    <property type="entry name" value="5-FTHF_cyc-lig"/>
    <property type="match status" value="1"/>
</dbReference>
<evidence type="ECO:0000256" key="3">
    <source>
        <dbReference type="ARBA" id="ARBA00022840"/>
    </source>
</evidence>
<dbReference type="PANTHER" id="PTHR23407:SF1">
    <property type="entry name" value="5-FORMYLTETRAHYDROFOLATE CYCLO-LIGASE"/>
    <property type="match status" value="1"/>
</dbReference>
<evidence type="ECO:0000256" key="2">
    <source>
        <dbReference type="ARBA" id="ARBA00022741"/>
    </source>
</evidence>
<dbReference type="EMBL" id="NQJD01000017">
    <property type="protein sequence ID" value="TAA74815.1"/>
    <property type="molecule type" value="Genomic_DNA"/>
</dbReference>
<comment type="cofactor">
    <cofactor evidence="5">
        <name>Mg(2+)</name>
        <dbReference type="ChEBI" id="CHEBI:18420"/>
    </cofactor>
</comment>
<name>A0A521G1D0_9BACT</name>
<accession>A0A521G1D0</accession>
<dbReference type="PIRSF" id="PIRSF006806">
    <property type="entry name" value="FTHF_cligase"/>
    <property type="match status" value="1"/>
</dbReference>
<evidence type="ECO:0000256" key="5">
    <source>
        <dbReference type="RuleBase" id="RU361279"/>
    </source>
</evidence>
<keyword evidence="5" id="KW-0479">Metal-binding</keyword>
<dbReference type="NCBIfam" id="TIGR02727">
    <property type="entry name" value="MTHFS_bact"/>
    <property type="match status" value="1"/>
</dbReference>
<protein>
    <recommendedName>
        <fullName evidence="5">5-formyltetrahydrofolate cyclo-ligase</fullName>
        <ecNumber evidence="5">6.3.3.2</ecNumber>
    </recommendedName>
</protein>
<organism evidence="6 7">
    <name type="scientific">Candidatus Electronema aureum</name>
    <dbReference type="NCBI Taxonomy" id="2005002"/>
    <lineage>
        <taxon>Bacteria</taxon>
        <taxon>Pseudomonadati</taxon>
        <taxon>Thermodesulfobacteriota</taxon>
        <taxon>Desulfobulbia</taxon>
        <taxon>Desulfobulbales</taxon>
        <taxon>Desulfobulbaceae</taxon>
        <taxon>Candidatus Electronema</taxon>
    </lineage>
</organism>
<dbReference type="InterPro" id="IPR037171">
    <property type="entry name" value="NagB/RpiA_transferase-like"/>
</dbReference>
<dbReference type="GO" id="GO:0009396">
    <property type="term" value="P:folic acid-containing compound biosynthetic process"/>
    <property type="evidence" value="ECO:0007669"/>
    <property type="project" value="TreeGrafter"/>
</dbReference>
<dbReference type="InterPro" id="IPR002698">
    <property type="entry name" value="FTHF_cligase"/>
</dbReference>
<keyword evidence="2 4" id="KW-0547">Nucleotide-binding</keyword>
<feature type="binding site" evidence="4">
    <location>
        <begin position="142"/>
        <end position="150"/>
    </location>
    <ligand>
        <name>ATP</name>
        <dbReference type="ChEBI" id="CHEBI:30616"/>
    </ligand>
</feature>
<evidence type="ECO:0000313" key="7">
    <source>
        <dbReference type="Proteomes" id="UP000316238"/>
    </source>
</evidence>
<dbReference type="Proteomes" id="UP000316238">
    <property type="component" value="Unassembled WGS sequence"/>
</dbReference>
<dbReference type="EC" id="6.3.3.2" evidence="5"/>
<evidence type="ECO:0000256" key="1">
    <source>
        <dbReference type="ARBA" id="ARBA00010638"/>
    </source>
</evidence>
<dbReference type="InterPro" id="IPR024185">
    <property type="entry name" value="FTHF_cligase-like_sf"/>
</dbReference>
<dbReference type="GO" id="GO:0046872">
    <property type="term" value="F:metal ion binding"/>
    <property type="evidence" value="ECO:0007669"/>
    <property type="project" value="UniProtKB-KW"/>
</dbReference>
<feature type="binding site" evidence="4">
    <location>
        <position position="55"/>
    </location>
    <ligand>
        <name>substrate</name>
    </ligand>
</feature>